<sequence>MAAAIATLLIVVVVVLLGTGTNDFAAADDSPGYVCNGEQYKADMGPAFEACVRSLAGVVSQATGRVTEGECGVDPPTVVFYGRAFCDSRVTDWDCILCQREIAPWLLHPFCTGTVGSTLYYTNCEVRYEIYPF</sequence>
<name>A0AAV2GFC0_9ROSI</name>
<dbReference type="InterPro" id="IPR038408">
    <property type="entry name" value="GNK2_sf"/>
</dbReference>
<feature type="domain" description="Gnk2-homologous" evidence="4">
    <location>
        <begin position="29"/>
        <end position="133"/>
    </location>
</feature>
<evidence type="ECO:0000313" key="6">
    <source>
        <dbReference type="Proteomes" id="UP001497516"/>
    </source>
</evidence>
<keyword evidence="1 3" id="KW-0732">Signal</keyword>
<gene>
    <name evidence="5" type="ORF">LTRI10_LOCUS47787</name>
</gene>
<evidence type="ECO:0000313" key="5">
    <source>
        <dbReference type="EMBL" id="CAL1408170.1"/>
    </source>
</evidence>
<keyword evidence="6" id="KW-1185">Reference proteome</keyword>
<evidence type="ECO:0000256" key="3">
    <source>
        <dbReference type="SAM" id="SignalP"/>
    </source>
</evidence>
<reference evidence="5 6" key="1">
    <citation type="submission" date="2024-04" db="EMBL/GenBank/DDBJ databases">
        <authorList>
            <person name="Fracassetti M."/>
        </authorList>
    </citation>
    <scope>NUCLEOTIDE SEQUENCE [LARGE SCALE GENOMIC DNA]</scope>
</reference>
<dbReference type="Gene3D" id="3.30.430.20">
    <property type="entry name" value="Gnk2 domain, C-X8-C-X2-C motif"/>
    <property type="match status" value="1"/>
</dbReference>
<protein>
    <recommendedName>
        <fullName evidence="4">Gnk2-homologous domain-containing protein</fullName>
    </recommendedName>
</protein>
<evidence type="ECO:0000259" key="4">
    <source>
        <dbReference type="PROSITE" id="PS51473"/>
    </source>
</evidence>
<keyword evidence="2" id="KW-0677">Repeat</keyword>
<feature type="chain" id="PRO_5043954319" description="Gnk2-homologous domain-containing protein" evidence="3">
    <location>
        <begin position="21"/>
        <end position="133"/>
    </location>
</feature>
<dbReference type="InterPro" id="IPR002902">
    <property type="entry name" value="GNK2"/>
</dbReference>
<dbReference type="Proteomes" id="UP001497516">
    <property type="component" value="Chromosome 8"/>
</dbReference>
<accession>A0AAV2GFC0</accession>
<proteinExistence type="predicted"/>
<evidence type="ECO:0000256" key="2">
    <source>
        <dbReference type="ARBA" id="ARBA00022737"/>
    </source>
</evidence>
<dbReference type="AlphaFoldDB" id="A0AAV2GFC0"/>
<feature type="signal peptide" evidence="3">
    <location>
        <begin position="1"/>
        <end position="20"/>
    </location>
</feature>
<dbReference type="EMBL" id="OZ034821">
    <property type="protein sequence ID" value="CAL1408170.1"/>
    <property type="molecule type" value="Genomic_DNA"/>
</dbReference>
<evidence type="ECO:0000256" key="1">
    <source>
        <dbReference type="ARBA" id="ARBA00022729"/>
    </source>
</evidence>
<organism evidence="5 6">
    <name type="scientific">Linum trigynum</name>
    <dbReference type="NCBI Taxonomy" id="586398"/>
    <lineage>
        <taxon>Eukaryota</taxon>
        <taxon>Viridiplantae</taxon>
        <taxon>Streptophyta</taxon>
        <taxon>Embryophyta</taxon>
        <taxon>Tracheophyta</taxon>
        <taxon>Spermatophyta</taxon>
        <taxon>Magnoliopsida</taxon>
        <taxon>eudicotyledons</taxon>
        <taxon>Gunneridae</taxon>
        <taxon>Pentapetalae</taxon>
        <taxon>rosids</taxon>
        <taxon>fabids</taxon>
        <taxon>Malpighiales</taxon>
        <taxon>Linaceae</taxon>
        <taxon>Linum</taxon>
    </lineage>
</organism>
<dbReference type="PROSITE" id="PS51473">
    <property type="entry name" value="GNK2"/>
    <property type="match status" value="1"/>
</dbReference>